<proteinExistence type="predicted"/>
<name>D0MJ34_RHOM4</name>
<dbReference type="CDD" id="cd05245">
    <property type="entry name" value="SDR_a2"/>
    <property type="match status" value="1"/>
</dbReference>
<protein>
    <submittedName>
        <fullName evidence="2">NAD-dependent epimerase/dehydratase</fullName>
    </submittedName>
</protein>
<dbReference type="InterPro" id="IPR021295">
    <property type="entry name" value="DUF2867"/>
</dbReference>
<sequence>MPEMRVLVTGATGYVGGRLIPRLLEAGYPVRAMARDRRRLEGRPWSDRIEIVEADVLRPETLPDAVNGIHTVFYLIHALGGGDDFMQKEQAGARHLAEAAARAGVSHIIYLGGLQPPRPVSRHLESRRLTGEALRSGPVPVTELRAGIILGSGSLSFELIRYLTERLPVMITPRWVKIPTQPIAIRNVLDYLMAALQRPPERSRIVDIGGPDVLTYADLFRLYARLRGLRRWIVPVPALTPRLSSYWIGLVTPLPARIARKLIDSLKAPTVCRDDLARRLFPEVTPLSAEAAMRLALQRLDAGHVETIWFGAYSSGDEERLTTHLEDREGLLRDTYSIWIAAAPSAVFAYLKRLGGARGWPYANGLWRLRGVLDRLVGGIGYRRGRRHPEELYAGDAVDFWRVEALEPERRLLLRAEMKVPGRAWLQFVVQPEGKGTRLIQQALFEPRGLAGLLYWYSIYPLHRFVFRGMLRAIKQQVETSR</sequence>
<gene>
    <name evidence="2" type="ordered locus">Rmar_1606</name>
</gene>
<dbReference type="InterPro" id="IPR016040">
    <property type="entry name" value="NAD(P)-bd_dom"/>
</dbReference>
<evidence type="ECO:0000313" key="2">
    <source>
        <dbReference type="EMBL" id="ACY48492.1"/>
    </source>
</evidence>
<keyword evidence="3" id="KW-1185">Reference proteome</keyword>
<dbReference type="AlphaFoldDB" id="D0MJ34"/>
<dbReference type="STRING" id="518766.Rmar_1606"/>
<feature type="domain" description="NAD(P)-binding" evidence="1">
    <location>
        <begin position="10"/>
        <end position="120"/>
    </location>
</feature>
<dbReference type="eggNOG" id="COG0702">
    <property type="taxonomic scope" value="Bacteria"/>
</dbReference>
<dbReference type="EMBL" id="CP001807">
    <property type="protein sequence ID" value="ACY48492.1"/>
    <property type="molecule type" value="Genomic_DNA"/>
</dbReference>
<dbReference type="Gene3D" id="3.40.50.720">
    <property type="entry name" value="NAD(P)-binding Rossmann-like Domain"/>
    <property type="match status" value="1"/>
</dbReference>
<dbReference type="SUPFAM" id="SSF51735">
    <property type="entry name" value="NAD(P)-binding Rossmann-fold domains"/>
    <property type="match status" value="1"/>
</dbReference>
<dbReference type="PANTHER" id="PTHR12126">
    <property type="entry name" value="NADH-UBIQUINONE OXIDOREDUCTASE 39 KDA SUBUNIT-RELATED"/>
    <property type="match status" value="1"/>
</dbReference>
<dbReference type="Pfam" id="PF11066">
    <property type="entry name" value="DUF2867"/>
    <property type="match status" value="1"/>
</dbReference>
<dbReference type="RefSeq" id="WP_012844103.1">
    <property type="nucleotide sequence ID" value="NC_013501.1"/>
</dbReference>
<evidence type="ECO:0000313" key="3">
    <source>
        <dbReference type="Proteomes" id="UP000002221"/>
    </source>
</evidence>
<organism evidence="2 3">
    <name type="scientific">Rhodothermus marinus (strain ATCC 43812 / DSM 4252 / R-10)</name>
    <name type="common">Rhodothermus obamensis</name>
    <dbReference type="NCBI Taxonomy" id="518766"/>
    <lineage>
        <taxon>Bacteria</taxon>
        <taxon>Pseudomonadati</taxon>
        <taxon>Rhodothermota</taxon>
        <taxon>Rhodothermia</taxon>
        <taxon>Rhodothermales</taxon>
        <taxon>Rhodothermaceae</taxon>
        <taxon>Rhodothermus</taxon>
    </lineage>
</organism>
<dbReference type="Pfam" id="PF13460">
    <property type="entry name" value="NAD_binding_10"/>
    <property type="match status" value="1"/>
</dbReference>
<evidence type="ECO:0000259" key="1">
    <source>
        <dbReference type="Pfam" id="PF13460"/>
    </source>
</evidence>
<accession>D0MJ34</accession>
<dbReference type="GO" id="GO:0044877">
    <property type="term" value="F:protein-containing complex binding"/>
    <property type="evidence" value="ECO:0007669"/>
    <property type="project" value="TreeGrafter"/>
</dbReference>
<reference evidence="2 3" key="1">
    <citation type="journal article" date="2009" name="Stand. Genomic Sci.">
        <title>Complete genome sequence of Rhodothermus marinus type strain (R-10).</title>
        <authorList>
            <person name="Nolan M."/>
            <person name="Tindall B.J."/>
            <person name="Pomrenke H."/>
            <person name="Lapidus A."/>
            <person name="Copeland A."/>
            <person name="Glavina Del Rio T."/>
            <person name="Lucas S."/>
            <person name="Chen F."/>
            <person name="Tice H."/>
            <person name="Cheng J.F."/>
            <person name="Saunders E."/>
            <person name="Han C."/>
            <person name="Bruce D."/>
            <person name="Goodwin L."/>
            <person name="Chain P."/>
            <person name="Pitluck S."/>
            <person name="Ovchinikova G."/>
            <person name="Pati A."/>
            <person name="Ivanova N."/>
            <person name="Mavromatis K."/>
            <person name="Chen A."/>
            <person name="Palaniappan K."/>
            <person name="Land M."/>
            <person name="Hauser L."/>
            <person name="Chang Y.J."/>
            <person name="Jeffries C.D."/>
            <person name="Brettin T."/>
            <person name="Goker M."/>
            <person name="Bristow J."/>
            <person name="Eisen J.A."/>
            <person name="Markowitz V."/>
            <person name="Hugenholtz P."/>
            <person name="Kyrpides N.C."/>
            <person name="Klenk H.P."/>
            <person name="Detter J.C."/>
        </authorList>
    </citation>
    <scope>NUCLEOTIDE SEQUENCE [LARGE SCALE GENOMIC DNA]</scope>
    <source>
        <strain evidence="3">ATCC 43812 / DSM 4252 / R-10</strain>
    </source>
</reference>
<dbReference type="KEGG" id="rmr:Rmar_1606"/>
<dbReference type="InterPro" id="IPR051207">
    <property type="entry name" value="ComplexI_NDUFA9_subunit"/>
</dbReference>
<dbReference type="InterPro" id="IPR023393">
    <property type="entry name" value="START-like_dom_sf"/>
</dbReference>
<dbReference type="PANTHER" id="PTHR12126:SF11">
    <property type="entry name" value="NADH DEHYDROGENASE [UBIQUINONE] 1 ALPHA SUBCOMPLEX SUBUNIT 9, MITOCHONDRIAL"/>
    <property type="match status" value="1"/>
</dbReference>
<dbReference type="HOGENOM" id="CLU_007383_6_11_10"/>
<dbReference type="SUPFAM" id="SSF55961">
    <property type="entry name" value="Bet v1-like"/>
    <property type="match status" value="1"/>
</dbReference>
<dbReference type="Proteomes" id="UP000002221">
    <property type="component" value="Chromosome"/>
</dbReference>
<dbReference type="InterPro" id="IPR036291">
    <property type="entry name" value="NAD(P)-bd_dom_sf"/>
</dbReference>
<dbReference type="Gene3D" id="3.30.530.20">
    <property type="match status" value="1"/>
</dbReference>